<dbReference type="EMBL" id="JAVYJV010000013">
    <property type="protein sequence ID" value="KAK4356399.1"/>
    <property type="molecule type" value="Genomic_DNA"/>
</dbReference>
<accession>A0AAE1RPV3</accession>
<evidence type="ECO:0000313" key="1">
    <source>
        <dbReference type="EMBL" id="KAK4356399.1"/>
    </source>
</evidence>
<comment type="caution">
    <text evidence="1">The sequence shown here is derived from an EMBL/GenBank/DDBJ whole genome shotgun (WGS) entry which is preliminary data.</text>
</comment>
<proteinExistence type="predicted"/>
<keyword evidence="2" id="KW-1185">Reference proteome</keyword>
<evidence type="ECO:0000313" key="2">
    <source>
        <dbReference type="Proteomes" id="UP001291623"/>
    </source>
</evidence>
<organism evidence="1 2">
    <name type="scientific">Anisodus tanguticus</name>
    <dbReference type="NCBI Taxonomy" id="243964"/>
    <lineage>
        <taxon>Eukaryota</taxon>
        <taxon>Viridiplantae</taxon>
        <taxon>Streptophyta</taxon>
        <taxon>Embryophyta</taxon>
        <taxon>Tracheophyta</taxon>
        <taxon>Spermatophyta</taxon>
        <taxon>Magnoliopsida</taxon>
        <taxon>eudicotyledons</taxon>
        <taxon>Gunneridae</taxon>
        <taxon>Pentapetalae</taxon>
        <taxon>asterids</taxon>
        <taxon>lamiids</taxon>
        <taxon>Solanales</taxon>
        <taxon>Solanaceae</taxon>
        <taxon>Solanoideae</taxon>
        <taxon>Hyoscyameae</taxon>
        <taxon>Anisodus</taxon>
    </lineage>
</organism>
<protein>
    <submittedName>
        <fullName evidence="1">Uncharacterized protein</fullName>
    </submittedName>
</protein>
<reference evidence="1" key="1">
    <citation type="submission" date="2023-12" db="EMBL/GenBank/DDBJ databases">
        <title>Genome assembly of Anisodus tanguticus.</title>
        <authorList>
            <person name="Wang Y.-J."/>
        </authorList>
    </citation>
    <scope>NUCLEOTIDE SEQUENCE</scope>
    <source>
        <strain evidence="1">KB-2021</strain>
        <tissue evidence="1">Leaf</tissue>
    </source>
</reference>
<name>A0AAE1RPV3_9SOLA</name>
<sequence length="90" mass="10019">MQIDALLASGVIPRVSVTLVTSVLHLSSLGQGHDDGARRVGNMLYARQINKFDYSLKQLLELDLVEYINCFEFGRWAASLAAMFCRKPTS</sequence>
<dbReference type="AlphaFoldDB" id="A0AAE1RPV3"/>
<dbReference type="Proteomes" id="UP001291623">
    <property type="component" value="Unassembled WGS sequence"/>
</dbReference>
<gene>
    <name evidence="1" type="ORF">RND71_025370</name>
</gene>